<dbReference type="Pfam" id="PF13517">
    <property type="entry name" value="FG-GAP_3"/>
    <property type="match status" value="1"/>
</dbReference>
<reference evidence="2 3" key="1">
    <citation type="submission" date="2021-03" db="EMBL/GenBank/DDBJ databases">
        <title>Assistant Professor.</title>
        <authorList>
            <person name="Huq M.A."/>
        </authorList>
    </citation>
    <scope>NUCLEOTIDE SEQUENCE [LARGE SCALE GENOMIC DNA]</scope>
    <source>
        <strain evidence="2 3">MAH-29</strain>
    </source>
</reference>
<sequence>MHPNGIAIADFDNDGKPDVATANNYSISGEPASVSLLRNTGSGGLLSFAPHQEIRTGILTYAIAAGDLDGDGIRSYCPLIT</sequence>
<protein>
    <submittedName>
        <fullName evidence="2">VCBS repeat-containing protein</fullName>
    </submittedName>
</protein>
<gene>
    <name evidence="2" type="ORF">J7I42_17440</name>
</gene>
<name>A0ABS3YVY5_9BACT</name>
<dbReference type="PANTHER" id="PTHR46580:SF2">
    <property type="entry name" value="MAM DOMAIN-CONTAINING PROTEIN"/>
    <property type="match status" value="1"/>
</dbReference>
<dbReference type="Proteomes" id="UP000677244">
    <property type="component" value="Unassembled WGS sequence"/>
</dbReference>
<keyword evidence="3" id="KW-1185">Reference proteome</keyword>
<dbReference type="RefSeq" id="WP_209140124.1">
    <property type="nucleotide sequence ID" value="NZ_JAGHKO010000004.1"/>
</dbReference>
<accession>A0ABS3YVY5</accession>
<evidence type="ECO:0000313" key="3">
    <source>
        <dbReference type="Proteomes" id="UP000677244"/>
    </source>
</evidence>
<proteinExistence type="predicted"/>
<dbReference type="PANTHER" id="PTHR46580">
    <property type="entry name" value="SENSOR KINASE-RELATED"/>
    <property type="match status" value="1"/>
</dbReference>
<dbReference type="EMBL" id="JAGHKO010000004">
    <property type="protein sequence ID" value="MBO9202072.1"/>
    <property type="molecule type" value="Genomic_DNA"/>
</dbReference>
<comment type="caution">
    <text evidence="2">The sequence shown here is derived from an EMBL/GenBank/DDBJ whole genome shotgun (WGS) entry which is preliminary data.</text>
</comment>
<dbReference type="InterPro" id="IPR028994">
    <property type="entry name" value="Integrin_alpha_N"/>
</dbReference>
<dbReference type="SUPFAM" id="SSF69318">
    <property type="entry name" value="Integrin alpha N-terminal domain"/>
    <property type="match status" value="1"/>
</dbReference>
<evidence type="ECO:0000313" key="2">
    <source>
        <dbReference type="EMBL" id="MBO9202072.1"/>
    </source>
</evidence>
<keyword evidence="1" id="KW-0732">Signal</keyword>
<dbReference type="Gene3D" id="2.130.10.130">
    <property type="entry name" value="Integrin alpha, N-terminal"/>
    <property type="match status" value="1"/>
</dbReference>
<organism evidence="2 3">
    <name type="scientific">Niastella soli</name>
    <dbReference type="NCBI Taxonomy" id="2821487"/>
    <lineage>
        <taxon>Bacteria</taxon>
        <taxon>Pseudomonadati</taxon>
        <taxon>Bacteroidota</taxon>
        <taxon>Chitinophagia</taxon>
        <taxon>Chitinophagales</taxon>
        <taxon>Chitinophagaceae</taxon>
        <taxon>Niastella</taxon>
    </lineage>
</organism>
<evidence type="ECO:0000256" key="1">
    <source>
        <dbReference type="ARBA" id="ARBA00022729"/>
    </source>
</evidence>
<dbReference type="InterPro" id="IPR013517">
    <property type="entry name" value="FG-GAP"/>
</dbReference>